<reference evidence="3" key="1">
    <citation type="journal article" date="2019" name="Int. J. Syst. Evol. Microbiol.">
        <title>The Global Catalogue of Microorganisms (GCM) 10K type strain sequencing project: providing services to taxonomists for standard genome sequencing and annotation.</title>
        <authorList>
            <consortium name="The Broad Institute Genomics Platform"/>
            <consortium name="The Broad Institute Genome Sequencing Center for Infectious Disease"/>
            <person name="Wu L."/>
            <person name="Ma J."/>
        </authorList>
    </citation>
    <scope>NUCLEOTIDE SEQUENCE [LARGE SCALE GENOMIC DNA]</scope>
    <source>
        <strain evidence="3">ICMP 19430</strain>
    </source>
</reference>
<dbReference type="EMBL" id="JBHTCS010000002">
    <property type="protein sequence ID" value="MFC7446557.1"/>
    <property type="molecule type" value="Genomic_DNA"/>
</dbReference>
<dbReference type="InterPro" id="IPR005031">
    <property type="entry name" value="COQ10_START"/>
</dbReference>
<comment type="caution">
    <text evidence="2">The sequence shown here is derived from an EMBL/GenBank/DDBJ whole genome shotgun (WGS) entry which is preliminary data.</text>
</comment>
<protein>
    <submittedName>
        <fullName evidence="2">SRPBCC domain-containing protein</fullName>
    </submittedName>
</protein>
<dbReference type="InterPro" id="IPR023393">
    <property type="entry name" value="START-like_dom_sf"/>
</dbReference>
<dbReference type="Proteomes" id="UP001596484">
    <property type="component" value="Unassembled WGS sequence"/>
</dbReference>
<organism evidence="2 3">
    <name type="scientific">Rhodococcus daqingensis</name>
    <dbReference type="NCBI Taxonomy" id="2479363"/>
    <lineage>
        <taxon>Bacteria</taxon>
        <taxon>Bacillati</taxon>
        <taxon>Actinomycetota</taxon>
        <taxon>Actinomycetes</taxon>
        <taxon>Mycobacteriales</taxon>
        <taxon>Nocardiaceae</taxon>
        <taxon>Rhodococcus</taxon>
    </lineage>
</organism>
<accession>A0ABW2RS28</accession>
<dbReference type="Pfam" id="PF03364">
    <property type="entry name" value="Polyketide_cyc"/>
    <property type="match status" value="1"/>
</dbReference>
<keyword evidence="3" id="KW-1185">Reference proteome</keyword>
<evidence type="ECO:0000313" key="3">
    <source>
        <dbReference type="Proteomes" id="UP001596484"/>
    </source>
</evidence>
<dbReference type="Gene3D" id="3.30.530.20">
    <property type="match status" value="1"/>
</dbReference>
<name>A0ABW2RS28_9NOCA</name>
<feature type="domain" description="Coenzyme Q-binding protein COQ10 START" evidence="1">
    <location>
        <begin position="22"/>
        <end position="61"/>
    </location>
</feature>
<evidence type="ECO:0000259" key="1">
    <source>
        <dbReference type="Pfam" id="PF03364"/>
    </source>
</evidence>
<evidence type="ECO:0000313" key="2">
    <source>
        <dbReference type="EMBL" id="MFC7446557.1"/>
    </source>
</evidence>
<dbReference type="RefSeq" id="WP_378400851.1">
    <property type="nucleotide sequence ID" value="NZ_JBHTCS010000002.1"/>
</dbReference>
<dbReference type="SUPFAM" id="SSF55961">
    <property type="entry name" value="Bet v1-like"/>
    <property type="match status" value="1"/>
</dbReference>
<proteinExistence type="predicted"/>
<sequence length="176" mass="19451">MSELHIPSYDPATLVRSIAIEIEAPASVVWEVLTDLDSYPHWNPFCVSVRSTLEMGAPVEMTLADYSGGTGTFPHTEYVCAVVPQRLLSWELLPTEASPDAARRDQVIEHIAENRCLYYSTDAFLGEAAQEIMDESGAWVKHAFDDTAVALKERSEALYADRSRGNPLSGTMTRKG</sequence>
<gene>
    <name evidence="2" type="ORF">ACFQS9_01500</name>
</gene>
<dbReference type="CDD" id="cd07822">
    <property type="entry name" value="SRPBCC_4"/>
    <property type="match status" value="1"/>
</dbReference>